<dbReference type="InterPro" id="IPR037185">
    <property type="entry name" value="EmrE-like"/>
</dbReference>
<organism evidence="8 9">
    <name type="scientific">Aestuariispira insulae</name>
    <dbReference type="NCBI Taxonomy" id="1461337"/>
    <lineage>
        <taxon>Bacteria</taxon>
        <taxon>Pseudomonadati</taxon>
        <taxon>Pseudomonadota</taxon>
        <taxon>Alphaproteobacteria</taxon>
        <taxon>Rhodospirillales</taxon>
        <taxon>Kiloniellaceae</taxon>
        <taxon>Aestuariispira</taxon>
    </lineage>
</organism>
<keyword evidence="4 6" id="KW-1133">Transmembrane helix</keyword>
<reference evidence="8 9" key="1">
    <citation type="submission" date="2018-07" db="EMBL/GenBank/DDBJ databases">
        <title>Genomic Encyclopedia of Type Strains, Phase III (KMG-III): the genomes of soil and plant-associated and newly described type strains.</title>
        <authorList>
            <person name="Whitman W."/>
        </authorList>
    </citation>
    <scope>NUCLEOTIDE SEQUENCE [LARGE SCALE GENOMIC DNA]</scope>
    <source>
        <strain evidence="8 9">CECT 8488</strain>
    </source>
</reference>
<feature type="domain" description="EamA" evidence="7">
    <location>
        <begin position="3"/>
        <end position="134"/>
    </location>
</feature>
<comment type="similarity">
    <text evidence="2">Belongs to the EamA transporter family.</text>
</comment>
<dbReference type="OrthoDB" id="2352272at2"/>
<evidence type="ECO:0000256" key="6">
    <source>
        <dbReference type="SAM" id="Phobius"/>
    </source>
</evidence>
<dbReference type="InterPro" id="IPR000620">
    <property type="entry name" value="EamA_dom"/>
</dbReference>
<accession>A0A3D9HH73</accession>
<proteinExistence type="inferred from homology"/>
<feature type="transmembrane region" description="Helical" evidence="6">
    <location>
        <begin position="34"/>
        <end position="52"/>
    </location>
</feature>
<dbReference type="Proteomes" id="UP000256845">
    <property type="component" value="Unassembled WGS sequence"/>
</dbReference>
<feature type="transmembrane region" description="Helical" evidence="6">
    <location>
        <begin position="244"/>
        <end position="264"/>
    </location>
</feature>
<feature type="transmembrane region" description="Helical" evidence="6">
    <location>
        <begin position="211"/>
        <end position="232"/>
    </location>
</feature>
<keyword evidence="9" id="KW-1185">Reference proteome</keyword>
<dbReference type="Pfam" id="PF00892">
    <property type="entry name" value="EamA"/>
    <property type="match status" value="2"/>
</dbReference>
<evidence type="ECO:0000256" key="5">
    <source>
        <dbReference type="ARBA" id="ARBA00023136"/>
    </source>
</evidence>
<evidence type="ECO:0000256" key="2">
    <source>
        <dbReference type="ARBA" id="ARBA00007362"/>
    </source>
</evidence>
<keyword evidence="3 6" id="KW-0812">Transmembrane</keyword>
<evidence type="ECO:0000313" key="9">
    <source>
        <dbReference type="Proteomes" id="UP000256845"/>
    </source>
</evidence>
<keyword evidence="5 6" id="KW-0472">Membrane</keyword>
<dbReference type="RefSeq" id="WP_115937555.1">
    <property type="nucleotide sequence ID" value="NZ_QRDW01000007.1"/>
</dbReference>
<feature type="domain" description="EamA" evidence="7">
    <location>
        <begin position="149"/>
        <end position="285"/>
    </location>
</feature>
<dbReference type="PANTHER" id="PTHR32322">
    <property type="entry name" value="INNER MEMBRANE TRANSPORTER"/>
    <property type="match status" value="1"/>
</dbReference>
<dbReference type="GO" id="GO:0016020">
    <property type="term" value="C:membrane"/>
    <property type="evidence" value="ECO:0007669"/>
    <property type="project" value="UniProtKB-SubCell"/>
</dbReference>
<dbReference type="EMBL" id="QRDW01000007">
    <property type="protein sequence ID" value="RED48611.1"/>
    <property type="molecule type" value="Genomic_DNA"/>
</dbReference>
<evidence type="ECO:0000313" key="8">
    <source>
        <dbReference type="EMBL" id="RED48611.1"/>
    </source>
</evidence>
<evidence type="ECO:0000256" key="3">
    <source>
        <dbReference type="ARBA" id="ARBA00022692"/>
    </source>
</evidence>
<dbReference type="InterPro" id="IPR050638">
    <property type="entry name" value="AA-Vitamin_Transporters"/>
</dbReference>
<feature type="transmembrane region" description="Helical" evidence="6">
    <location>
        <begin position="179"/>
        <end position="199"/>
    </location>
</feature>
<feature type="transmembrane region" description="Helical" evidence="6">
    <location>
        <begin position="117"/>
        <end position="135"/>
    </location>
</feature>
<gene>
    <name evidence="8" type="ORF">DFP90_107115</name>
</gene>
<evidence type="ECO:0000256" key="1">
    <source>
        <dbReference type="ARBA" id="ARBA00004141"/>
    </source>
</evidence>
<dbReference type="AlphaFoldDB" id="A0A3D9HH73"/>
<comment type="caution">
    <text evidence="8">The sequence shown here is derived from an EMBL/GenBank/DDBJ whole genome shotgun (WGS) entry which is preliminary data.</text>
</comment>
<protein>
    <submittedName>
        <fullName evidence="8">Drug/metabolite transporter (DMT)-like permease</fullName>
    </submittedName>
</protein>
<name>A0A3D9HH73_9PROT</name>
<comment type="subcellular location">
    <subcellularLocation>
        <location evidence="1">Membrane</location>
        <topology evidence="1">Multi-pass membrane protein</topology>
    </subcellularLocation>
</comment>
<feature type="transmembrane region" description="Helical" evidence="6">
    <location>
        <begin position="64"/>
        <end position="84"/>
    </location>
</feature>
<evidence type="ECO:0000256" key="4">
    <source>
        <dbReference type="ARBA" id="ARBA00022989"/>
    </source>
</evidence>
<feature type="transmembrane region" description="Helical" evidence="6">
    <location>
        <begin position="90"/>
        <end position="110"/>
    </location>
</feature>
<evidence type="ECO:0000259" key="7">
    <source>
        <dbReference type="Pfam" id="PF00892"/>
    </source>
</evidence>
<sequence>MTAFLYILTVFLWGTTWIAIKFQVGTVPLEASVLYRFAIAGAVLFVILLATGRLQRIGWRHQPYLLALGLCLFCFNFLGFYNAAEYVVSGLMAVIFSSATIFNVANAYLFHRRVPTARTVAGAAIGLCGLCLLFWHDLIGQNASPEMIAGIAIAMGATYLFSLGNMISARNQKAGLDVASANAYAMVYGVAALSLVGLVSGVDYSFDPSPLYVGSLLYLAVPGSVIAFTTYLTVVGRIGPEKAGYMTILFPLVALSISTFLEGYQWTPEAIVGLVAILCGNFLVLTKGRGTPAVVAQKT</sequence>
<feature type="transmembrane region" description="Helical" evidence="6">
    <location>
        <begin position="270"/>
        <end position="288"/>
    </location>
</feature>
<dbReference type="SUPFAM" id="SSF103481">
    <property type="entry name" value="Multidrug resistance efflux transporter EmrE"/>
    <property type="match status" value="2"/>
</dbReference>
<dbReference type="PANTHER" id="PTHR32322:SF2">
    <property type="entry name" value="EAMA DOMAIN-CONTAINING PROTEIN"/>
    <property type="match status" value="1"/>
</dbReference>
<feature type="transmembrane region" description="Helical" evidence="6">
    <location>
        <begin position="147"/>
        <end position="167"/>
    </location>
</feature>